<dbReference type="GO" id="GO:0005654">
    <property type="term" value="C:nucleoplasm"/>
    <property type="evidence" value="ECO:0007669"/>
    <property type="project" value="TreeGrafter"/>
</dbReference>
<accession>A0A182SDP6</accession>
<dbReference type="AlphaFoldDB" id="A0A182SDP6"/>
<dbReference type="SUPFAM" id="SSF46774">
    <property type="entry name" value="ARID-like"/>
    <property type="match status" value="1"/>
</dbReference>
<dbReference type="GO" id="GO:0045893">
    <property type="term" value="P:positive regulation of DNA-templated transcription"/>
    <property type="evidence" value="ECO:0007669"/>
    <property type="project" value="TreeGrafter"/>
</dbReference>
<evidence type="ECO:0000313" key="4">
    <source>
        <dbReference type="Proteomes" id="UP000075901"/>
    </source>
</evidence>
<feature type="compositionally biased region" description="Polar residues" evidence="1">
    <location>
        <begin position="359"/>
        <end position="369"/>
    </location>
</feature>
<evidence type="ECO:0000259" key="2">
    <source>
        <dbReference type="PROSITE" id="PS51011"/>
    </source>
</evidence>
<dbReference type="Proteomes" id="UP000075901">
    <property type="component" value="Unassembled WGS sequence"/>
</dbReference>
<dbReference type="GO" id="GO:0071565">
    <property type="term" value="C:nBAF complex"/>
    <property type="evidence" value="ECO:0007669"/>
    <property type="project" value="TreeGrafter"/>
</dbReference>
<feature type="domain" description="ARID" evidence="2">
    <location>
        <begin position="140"/>
        <end position="234"/>
    </location>
</feature>
<dbReference type="InterPro" id="IPR036431">
    <property type="entry name" value="ARID_dom_sf"/>
</dbReference>
<feature type="region of interest" description="Disordered" evidence="1">
    <location>
        <begin position="45"/>
        <end position="67"/>
    </location>
</feature>
<organism evidence="3 4">
    <name type="scientific">Anopheles maculatus</name>
    <dbReference type="NCBI Taxonomy" id="74869"/>
    <lineage>
        <taxon>Eukaryota</taxon>
        <taxon>Metazoa</taxon>
        <taxon>Ecdysozoa</taxon>
        <taxon>Arthropoda</taxon>
        <taxon>Hexapoda</taxon>
        <taxon>Insecta</taxon>
        <taxon>Pterygota</taxon>
        <taxon>Neoptera</taxon>
        <taxon>Endopterygota</taxon>
        <taxon>Diptera</taxon>
        <taxon>Nematocera</taxon>
        <taxon>Culicoidea</taxon>
        <taxon>Culicidae</taxon>
        <taxon>Anophelinae</taxon>
        <taxon>Anopheles</taxon>
        <taxon>Anopheles maculatus group</taxon>
    </lineage>
</organism>
<name>A0A182SDP6_9DIPT</name>
<dbReference type="GO" id="GO:0006338">
    <property type="term" value="P:chromatin remodeling"/>
    <property type="evidence" value="ECO:0007669"/>
    <property type="project" value="InterPro"/>
</dbReference>
<feature type="region of interest" description="Disordered" evidence="1">
    <location>
        <begin position="249"/>
        <end position="369"/>
    </location>
</feature>
<feature type="compositionally biased region" description="Polar residues" evidence="1">
    <location>
        <begin position="265"/>
        <end position="282"/>
    </location>
</feature>
<dbReference type="PANTHER" id="PTHR12656">
    <property type="entry name" value="BRG-1 ASSOCIATED FACTOR 250 BAF250"/>
    <property type="match status" value="1"/>
</dbReference>
<dbReference type="GO" id="GO:0031491">
    <property type="term" value="F:nucleosome binding"/>
    <property type="evidence" value="ECO:0007669"/>
    <property type="project" value="TreeGrafter"/>
</dbReference>
<dbReference type="SMART" id="SM01014">
    <property type="entry name" value="ARID"/>
    <property type="match status" value="1"/>
</dbReference>
<dbReference type="CDD" id="cd16865">
    <property type="entry name" value="ARID_ARID1A-like"/>
    <property type="match status" value="1"/>
</dbReference>
<dbReference type="GO" id="GO:0035060">
    <property type="term" value="C:brahma complex"/>
    <property type="evidence" value="ECO:0007669"/>
    <property type="project" value="InterPro"/>
</dbReference>
<feature type="compositionally biased region" description="Low complexity" evidence="1">
    <location>
        <begin position="53"/>
        <end position="67"/>
    </location>
</feature>
<dbReference type="InterPro" id="IPR001606">
    <property type="entry name" value="ARID_dom"/>
</dbReference>
<evidence type="ECO:0000256" key="1">
    <source>
        <dbReference type="SAM" id="MobiDB-lite"/>
    </source>
</evidence>
<dbReference type="Pfam" id="PF01388">
    <property type="entry name" value="ARID"/>
    <property type="match status" value="1"/>
</dbReference>
<dbReference type="Gene3D" id="1.10.150.60">
    <property type="entry name" value="ARID DNA-binding domain"/>
    <property type="match status" value="1"/>
</dbReference>
<dbReference type="GO" id="GO:0003677">
    <property type="term" value="F:DNA binding"/>
    <property type="evidence" value="ECO:0007669"/>
    <property type="project" value="InterPro"/>
</dbReference>
<keyword evidence="4" id="KW-1185">Reference proteome</keyword>
<sequence>PEFCINSLSHISPGTRSLVPAIGGGGGDVAGVAAAGSATSSSLPSFRREDLLSPSSPSSSSCAATSSTSSSSAAAATAAAAAALVAYWYSYSSYTSPSRSHVLVPSTPATPMLTRRPSNVASRSRNKSDSLNKLYEMDDKPDRRVFLDKLLAYMDERRSPITACPTISKTPLDLYKLYVYVQERGGFVEVCKVTKSKTWKDIAGMLGIGASSSAAYTLRKHYTKNLLPFECKFDRGGIDPGPIIAQVEAGSKKKSAKTTSVPSPGSSNSQDSFPAPGSSSASMDGYGPYPGSGYPPGSTPDYVQQQQQGTAGGPPGAATAGAQPGPGQQQTPQPQQRPPSQQSGTQSPHPGSAPPASGDNISVSNPFDD</sequence>
<dbReference type="PROSITE" id="PS51011">
    <property type="entry name" value="ARID"/>
    <property type="match status" value="1"/>
</dbReference>
<feature type="compositionally biased region" description="Low complexity" evidence="1">
    <location>
        <begin position="284"/>
        <end position="309"/>
    </location>
</feature>
<reference evidence="4" key="1">
    <citation type="submission" date="2013-09" db="EMBL/GenBank/DDBJ databases">
        <title>The Genome Sequence of Anopheles maculatus species B.</title>
        <authorList>
            <consortium name="The Broad Institute Genomics Platform"/>
            <person name="Neafsey D.E."/>
            <person name="Besansky N."/>
            <person name="Howell P."/>
            <person name="Walton C."/>
            <person name="Young S.K."/>
            <person name="Zeng Q."/>
            <person name="Gargeya S."/>
            <person name="Fitzgerald M."/>
            <person name="Haas B."/>
            <person name="Abouelleil A."/>
            <person name="Allen A.W."/>
            <person name="Alvarado L."/>
            <person name="Arachchi H.M."/>
            <person name="Berlin A.M."/>
            <person name="Chapman S.B."/>
            <person name="Gainer-Dewar J."/>
            <person name="Goldberg J."/>
            <person name="Griggs A."/>
            <person name="Gujja S."/>
            <person name="Hansen M."/>
            <person name="Howarth C."/>
            <person name="Imamovic A."/>
            <person name="Ireland A."/>
            <person name="Larimer J."/>
            <person name="McCowan C."/>
            <person name="Murphy C."/>
            <person name="Pearson M."/>
            <person name="Poon T.W."/>
            <person name="Priest M."/>
            <person name="Roberts A."/>
            <person name="Saif S."/>
            <person name="Shea T."/>
            <person name="Sisk P."/>
            <person name="Sykes S."/>
            <person name="Wortman J."/>
            <person name="Nusbaum C."/>
            <person name="Birren B."/>
        </authorList>
    </citation>
    <scope>NUCLEOTIDE SEQUENCE [LARGE SCALE GENOMIC DNA]</scope>
    <source>
        <strain evidence="4">maculatus3</strain>
    </source>
</reference>
<dbReference type="EnsemblMetazoa" id="AMAM004700-RA">
    <property type="protein sequence ID" value="AMAM004700-PA"/>
    <property type="gene ID" value="AMAM004700"/>
</dbReference>
<feature type="region of interest" description="Disordered" evidence="1">
    <location>
        <begin position="96"/>
        <end position="132"/>
    </location>
</feature>
<protein>
    <recommendedName>
        <fullName evidence="2">ARID domain-containing protein</fullName>
    </recommendedName>
</protein>
<dbReference type="VEuPathDB" id="VectorBase:AMAM004700"/>
<proteinExistence type="predicted"/>
<dbReference type="InterPro" id="IPR021906">
    <property type="entry name" value="BAF250/Osa"/>
</dbReference>
<evidence type="ECO:0000313" key="3">
    <source>
        <dbReference type="EnsemblMetazoa" id="AMAM004700-PA"/>
    </source>
</evidence>
<dbReference type="SMART" id="SM00501">
    <property type="entry name" value="BRIGHT"/>
    <property type="match status" value="1"/>
</dbReference>
<dbReference type="PANTHER" id="PTHR12656:SF5">
    <property type="entry name" value="TRITHORAX GROUP PROTEIN OSA"/>
    <property type="match status" value="1"/>
</dbReference>
<dbReference type="GO" id="GO:0006357">
    <property type="term" value="P:regulation of transcription by RNA polymerase II"/>
    <property type="evidence" value="ECO:0007669"/>
    <property type="project" value="TreeGrafter"/>
</dbReference>
<reference evidence="3" key="2">
    <citation type="submission" date="2020-05" db="UniProtKB">
        <authorList>
            <consortium name="EnsemblMetazoa"/>
        </authorList>
    </citation>
    <scope>IDENTIFICATION</scope>
    <source>
        <strain evidence="3">maculatus3</strain>
    </source>
</reference>
<feature type="compositionally biased region" description="Low complexity" evidence="1">
    <location>
        <begin position="316"/>
        <end position="358"/>
    </location>
</feature>
<dbReference type="GO" id="GO:0016514">
    <property type="term" value="C:SWI/SNF complex"/>
    <property type="evidence" value="ECO:0007669"/>
    <property type="project" value="InterPro"/>
</dbReference>